<evidence type="ECO:0000256" key="6">
    <source>
        <dbReference type="ARBA" id="ARBA00038648"/>
    </source>
</evidence>
<dbReference type="GO" id="GO:0005198">
    <property type="term" value="F:structural molecule activity"/>
    <property type="evidence" value="ECO:0007669"/>
    <property type="project" value="InterPro"/>
</dbReference>
<dbReference type="PANTHER" id="PTHR34313:SF2">
    <property type="entry name" value="ENDOGENOUS RETROVIRUS GROUP K MEMBER 21 ENV POLYPROTEIN-LIKE"/>
    <property type="match status" value="1"/>
</dbReference>
<accession>A0A341B239</accession>
<keyword evidence="7" id="KW-1133">Transmembrane helix</keyword>
<comment type="function">
    <text evidence="5">SU mediates receptor recognition.</text>
</comment>
<feature type="transmembrane region" description="Helical" evidence="7">
    <location>
        <begin position="417"/>
        <end position="442"/>
    </location>
</feature>
<gene>
    <name evidence="11" type="primary">LOC112396668</name>
</gene>
<dbReference type="AlphaFoldDB" id="A0A341B239"/>
<dbReference type="GeneID" id="112396668"/>
<dbReference type="KEGG" id="nasi:112396668"/>
<comment type="subunit">
    <text evidence="6">The surface (SU) and transmembrane (TM) proteins form a heterodimer. SU and TM are attached by noncovalent interactions or by a labile interchain disulfide bond.</text>
</comment>
<protein>
    <submittedName>
        <fullName evidence="11">Endogenous retrovirus group K member 6 Env polyprotein</fullName>
    </submittedName>
</protein>
<keyword evidence="7" id="KW-0472">Membrane</keyword>
<evidence type="ECO:0000313" key="11">
    <source>
        <dbReference type="RefSeq" id="XP_024596224.1"/>
    </source>
</evidence>
<dbReference type="InterPro" id="IPR029104">
    <property type="entry name" value="HERV-K_env"/>
</dbReference>
<dbReference type="Pfam" id="PF00517">
    <property type="entry name" value="GP41"/>
    <property type="match status" value="1"/>
</dbReference>
<dbReference type="GO" id="GO:0005886">
    <property type="term" value="C:plasma membrane"/>
    <property type="evidence" value="ECO:0007669"/>
    <property type="project" value="UniProtKB-SubCell"/>
</dbReference>
<feature type="transmembrane region" description="Helical" evidence="7">
    <location>
        <begin position="582"/>
        <end position="604"/>
    </location>
</feature>
<dbReference type="RefSeq" id="XP_024596224.1">
    <property type="nucleotide sequence ID" value="XM_024740456.1"/>
</dbReference>
<name>A0A341B239_NEOAA</name>
<keyword evidence="10" id="KW-1185">Reference proteome</keyword>
<comment type="subcellular location">
    <subcellularLocation>
        <location evidence="1">Cell membrane</location>
        <topology evidence="1">Single-pass membrane protein</topology>
    </subcellularLocation>
    <subcellularLocation>
        <location evidence="2">Virion</location>
    </subcellularLocation>
</comment>
<evidence type="ECO:0000256" key="7">
    <source>
        <dbReference type="SAM" id="Phobius"/>
    </source>
</evidence>
<evidence type="ECO:0000256" key="3">
    <source>
        <dbReference type="ARBA" id="ARBA00022475"/>
    </source>
</evidence>
<sequence length="634" mass="71802">MTKGCAEMDLSKRAFRVPLDQTKKASRLTWGQMKKFAGTAENLVISQGKPLTSTNLFVAMLAMLSAQVISISANEINCTNHTYWTYIPNPPLNMGVTWWDAPILVYVNESGWLPGPFDDRGPLKPEEKGRIIENYTVGVNGPPICMGKGDHCLKINYQTWLSVVKNESRYHGLYLLSAYSFKSFNSTLNENVSAPYLPPCQVPLVDRLSHWVHWTRCRGEMARVPVNTSWGSIIDWSPFGSVRGKKGLKDLYWHKKDNTIYSDTINDTIVWHAGGFSPPGPHLNGYPIQKDLWKLMTALRKINAWVGHMVNKSENHSLIFHKDVTRYTRSWAKLPYILLKGPAVWNETQGIIMCKNCSLYTCINSSISFNISTESLYILRARTGLWLPVNLGREWQESLPIAVLQYLVDALKRSKRFVGMLIAAVMGIIAITATAAVARVALEQSIQTVDCITDWHKNSGMLWSYQRQIDSEIYSEIADLQQAVVMLGDQLVNLQRQMKLRCDWNQSAFCVTSVPYNQSAFPWTTIKKHLLHHISLTEEIVNLQGKIQQTFQKKLQRLNSQKVWTGIIQGLNNLNLMSKLHALFGSTAGLLTLIIIIIICLIVVRRRVKATRHATSQQAAVFSLMLHKLQNNSM</sequence>
<evidence type="ECO:0000259" key="8">
    <source>
        <dbReference type="Pfam" id="PF00517"/>
    </source>
</evidence>
<evidence type="ECO:0000256" key="5">
    <source>
        <dbReference type="ARBA" id="ARBA00037718"/>
    </source>
</evidence>
<dbReference type="InterPro" id="IPR051255">
    <property type="entry name" value="Retroviral_env_glycoprotein"/>
</dbReference>
<organism evidence="10 11">
    <name type="scientific">Neophocaena asiaeorientalis asiaeorientalis</name>
    <name type="common">Yangtze finless porpoise</name>
    <name type="synonym">Neophocaena phocaenoides subsp. asiaeorientalis</name>
    <dbReference type="NCBI Taxonomy" id="1706337"/>
    <lineage>
        <taxon>Eukaryota</taxon>
        <taxon>Metazoa</taxon>
        <taxon>Chordata</taxon>
        <taxon>Craniata</taxon>
        <taxon>Vertebrata</taxon>
        <taxon>Euteleostomi</taxon>
        <taxon>Mammalia</taxon>
        <taxon>Eutheria</taxon>
        <taxon>Laurasiatheria</taxon>
        <taxon>Artiodactyla</taxon>
        <taxon>Whippomorpha</taxon>
        <taxon>Cetacea</taxon>
        <taxon>Odontoceti</taxon>
        <taxon>Phocoenidae</taxon>
        <taxon>Neophocaena</taxon>
    </lineage>
</organism>
<reference evidence="11" key="1">
    <citation type="submission" date="2025-08" db="UniProtKB">
        <authorList>
            <consortium name="RefSeq"/>
        </authorList>
    </citation>
    <scope>IDENTIFICATION</scope>
    <source>
        <tissue evidence="11">Meat</tissue>
    </source>
</reference>
<evidence type="ECO:0000259" key="9">
    <source>
        <dbReference type="Pfam" id="PF13804"/>
    </source>
</evidence>
<proteinExistence type="predicted"/>
<evidence type="ECO:0000256" key="4">
    <source>
        <dbReference type="ARBA" id="ARBA00037331"/>
    </source>
</evidence>
<keyword evidence="7" id="KW-0812">Transmembrane</keyword>
<dbReference type="InParanoid" id="A0A341B239"/>
<comment type="function">
    <text evidence="4">TM anchors the envelope heterodimer to the viral membrane through one transmembrane domain. The other hydrophobic domain, called fusion peptide, mediates fusion of the viral membrane with the target cell membrane.</text>
</comment>
<evidence type="ECO:0000313" key="10">
    <source>
        <dbReference type="Proteomes" id="UP000252040"/>
    </source>
</evidence>
<dbReference type="Proteomes" id="UP000252040">
    <property type="component" value="Unplaced"/>
</dbReference>
<dbReference type="PANTHER" id="PTHR34313">
    <property type="entry name" value="ENDOGENOUS RETROVIRUS GROUP K MEMBER 113 ENV POLYPROTEIN-RELATED"/>
    <property type="match status" value="1"/>
</dbReference>
<dbReference type="InterPro" id="IPR000328">
    <property type="entry name" value="GP41-like"/>
</dbReference>
<evidence type="ECO:0000256" key="1">
    <source>
        <dbReference type="ARBA" id="ARBA00004162"/>
    </source>
</evidence>
<keyword evidence="3" id="KW-1003">Cell membrane</keyword>
<dbReference type="Pfam" id="PF13804">
    <property type="entry name" value="HERV-K_env_2"/>
    <property type="match status" value="1"/>
</dbReference>
<feature type="domain" description="Retro-transcribing virus envelope glycoprotein" evidence="9">
    <location>
        <begin position="96"/>
        <end position="241"/>
    </location>
</feature>
<evidence type="ECO:0000256" key="2">
    <source>
        <dbReference type="ARBA" id="ARBA00004328"/>
    </source>
</evidence>
<feature type="domain" description="Retroviral envelope protein GP41-like" evidence="8">
    <location>
        <begin position="438"/>
        <end position="628"/>
    </location>
</feature>